<dbReference type="InterPro" id="IPR025645">
    <property type="entry name" value="DUF4349"/>
</dbReference>
<dbReference type="EMBL" id="FOZZ01000004">
    <property type="protein sequence ID" value="SFS74908.1"/>
    <property type="molecule type" value="Genomic_DNA"/>
</dbReference>
<evidence type="ECO:0000313" key="5">
    <source>
        <dbReference type="EMBL" id="SFS74908.1"/>
    </source>
</evidence>
<feature type="chain" id="PRO_5011648076" description="DUF4349 domain-containing protein" evidence="3">
    <location>
        <begin position="23"/>
        <end position="293"/>
    </location>
</feature>
<name>A0A1I6SDS6_9SPHI</name>
<evidence type="ECO:0000256" key="1">
    <source>
        <dbReference type="SAM" id="Coils"/>
    </source>
</evidence>
<feature type="domain" description="DUF4349" evidence="4">
    <location>
        <begin position="78"/>
        <end position="284"/>
    </location>
</feature>
<accession>A0A1I6SDS6</accession>
<dbReference type="Pfam" id="PF14257">
    <property type="entry name" value="DUF4349"/>
    <property type="match status" value="1"/>
</dbReference>
<keyword evidence="1" id="KW-0175">Coiled coil</keyword>
<dbReference type="OrthoDB" id="5381491at2"/>
<protein>
    <recommendedName>
        <fullName evidence="4">DUF4349 domain-containing protein</fullName>
    </recommendedName>
</protein>
<dbReference type="AlphaFoldDB" id="A0A1I6SDS6"/>
<feature type="coiled-coil region" evidence="1">
    <location>
        <begin position="178"/>
        <end position="221"/>
    </location>
</feature>
<organism evidence="5 6">
    <name type="scientific">Sphingobacterium wenxiniae</name>
    <dbReference type="NCBI Taxonomy" id="683125"/>
    <lineage>
        <taxon>Bacteria</taxon>
        <taxon>Pseudomonadati</taxon>
        <taxon>Bacteroidota</taxon>
        <taxon>Sphingobacteriia</taxon>
        <taxon>Sphingobacteriales</taxon>
        <taxon>Sphingobacteriaceae</taxon>
        <taxon>Sphingobacterium</taxon>
    </lineage>
</organism>
<proteinExistence type="predicted"/>
<dbReference type="RefSeq" id="WP_093364927.1">
    <property type="nucleotide sequence ID" value="NZ_FOZZ01000004.1"/>
</dbReference>
<keyword evidence="2" id="KW-1133">Transmembrane helix</keyword>
<evidence type="ECO:0000256" key="3">
    <source>
        <dbReference type="SAM" id="SignalP"/>
    </source>
</evidence>
<dbReference type="Gene3D" id="1.10.287.1490">
    <property type="match status" value="1"/>
</dbReference>
<gene>
    <name evidence="5" type="ORF">SAMN05660206_104232</name>
</gene>
<reference evidence="5 6" key="1">
    <citation type="submission" date="2016-10" db="EMBL/GenBank/DDBJ databases">
        <authorList>
            <person name="de Groot N.N."/>
        </authorList>
    </citation>
    <scope>NUCLEOTIDE SEQUENCE [LARGE SCALE GENOMIC DNA]</scope>
    <source>
        <strain evidence="5 6">DSM 22789</strain>
    </source>
</reference>
<dbReference type="STRING" id="683125.SAMN05660206_104232"/>
<evidence type="ECO:0000256" key="2">
    <source>
        <dbReference type="SAM" id="Phobius"/>
    </source>
</evidence>
<evidence type="ECO:0000259" key="4">
    <source>
        <dbReference type="Pfam" id="PF14257"/>
    </source>
</evidence>
<evidence type="ECO:0000313" key="6">
    <source>
        <dbReference type="Proteomes" id="UP000198785"/>
    </source>
</evidence>
<keyword evidence="2" id="KW-0472">Membrane</keyword>
<feature type="transmembrane region" description="Helical" evidence="2">
    <location>
        <begin position="263"/>
        <end position="284"/>
    </location>
</feature>
<sequence>MKRITILSSLLLCGLIWSCNRAINNSTENYGMAVSEETASADINFEAAPESQTRLYSPVTMKGRSETSNNTVSPVQNKKIIRSGNISIASKDIKKTKLRLDNQIKEHDAYYEQESTSAGSTYTNYNLIVRIPVNQFDQFISGIENGEDKITEKSIQAKDVSLQYYDVESRLKSKRTYLEQYQKMVSSAKSVKELLEIEEQIRQLQEDIESSESLLRNLSGQISYSTLHISIFYSSTENPAYTYTYWSKIKDSLDTGWEFISNLFLGLISIWPIGIIIATAVWGWKKYKKRKSK</sequence>
<feature type="signal peptide" evidence="3">
    <location>
        <begin position="1"/>
        <end position="22"/>
    </location>
</feature>
<keyword evidence="6" id="KW-1185">Reference proteome</keyword>
<dbReference type="Proteomes" id="UP000198785">
    <property type="component" value="Unassembled WGS sequence"/>
</dbReference>
<keyword evidence="3" id="KW-0732">Signal</keyword>
<keyword evidence="2" id="KW-0812">Transmembrane</keyword>